<evidence type="ECO:0000256" key="1">
    <source>
        <dbReference type="SAM" id="MobiDB-lite"/>
    </source>
</evidence>
<accession>A0A9W6BVM6</accession>
<comment type="caution">
    <text evidence="2">The sequence shown here is derived from an EMBL/GenBank/DDBJ whole genome shotgun (WGS) entry which is preliminary data.</text>
</comment>
<dbReference type="EMBL" id="BRXU01000027">
    <property type="protein sequence ID" value="GLC59254.1"/>
    <property type="molecule type" value="Genomic_DNA"/>
</dbReference>
<reference evidence="2 3" key="1">
    <citation type="journal article" date="2023" name="Commun. Biol.">
        <title>Reorganization of the ancestral sex-determining regions during the evolution of trioecy in Pleodorina starrii.</title>
        <authorList>
            <person name="Takahashi K."/>
            <person name="Suzuki S."/>
            <person name="Kawai-Toyooka H."/>
            <person name="Yamamoto K."/>
            <person name="Hamaji T."/>
            <person name="Ootsuki R."/>
            <person name="Yamaguchi H."/>
            <person name="Kawachi M."/>
            <person name="Higashiyama T."/>
            <person name="Nozaki H."/>
        </authorList>
    </citation>
    <scope>NUCLEOTIDE SEQUENCE [LARGE SCALE GENOMIC DNA]</scope>
    <source>
        <strain evidence="2 3">NIES-4479</strain>
    </source>
</reference>
<evidence type="ECO:0000313" key="3">
    <source>
        <dbReference type="Proteomes" id="UP001165080"/>
    </source>
</evidence>
<organism evidence="2 3">
    <name type="scientific">Pleodorina starrii</name>
    <dbReference type="NCBI Taxonomy" id="330485"/>
    <lineage>
        <taxon>Eukaryota</taxon>
        <taxon>Viridiplantae</taxon>
        <taxon>Chlorophyta</taxon>
        <taxon>core chlorophytes</taxon>
        <taxon>Chlorophyceae</taxon>
        <taxon>CS clade</taxon>
        <taxon>Chlamydomonadales</taxon>
        <taxon>Volvocaceae</taxon>
        <taxon>Pleodorina</taxon>
    </lineage>
</organism>
<dbReference type="Proteomes" id="UP001165080">
    <property type="component" value="Unassembled WGS sequence"/>
</dbReference>
<keyword evidence="3" id="KW-1185">Reference proteome</keyword>
<dbReference type="OrthoDB" id="544471at2759"/>
<protein>
    <submittedName>
        <fullName evidence="2">Uncharacterized protein</fullName>
    </submittedName>
</protein>
<feature type="compositionally biased region" description="Low complexity" evidence="1">
    <location>
        <begin position="202"/>
        <end position="212"/>
    </location>
</feature>
<feature type="compositionally biased region" description="Low complexity" evidence="1">
    <location>
        <begin position="127"/>
        <end position="141"/>
    </location>
</feature>
<name>A0A9W6BVM6_9CHLO</name>
<feature type="compositionally biased region" description="Low complexity" evidence="1">
    <location>
        <begin position="102"/>
        <end position="119"/>
    </location>
</feature>
<feature type="compositionally biased region" description="Low complexity" evidence="1">
    <location>
        <begin position="175"/>
        <end position="189"/>
    </location>
</feature>
<dbReference type="AlphaFoldDB" id="A0A9W6BVM6"/>
<evidence type="ECO:0000313" key="2">
    <source>
        <dbReference type="EMBL" id="GLC59254.1"/>
    </source>
</evidence>
<proteinExistence type="predicted"/>
<sequence>MILRLRHAVPWLQKFSGWSVCAVPPPLACRFSGTAWASATLAPSANDSESPPDLGDGLPPSVAAEPPEKKKRRSTRAAKATAAVKDAETQALSDGAGGAGEADGAAASSSSQSTASKQRASSRRKAATAASSDPAEPAGEPSAPPAPAKRTRRKKQEEAPAAEADADAESRRSSGAEASSSGSGEAAPAAEKRASRSKSKKAVATTTTTSAVDEGARGEERVSIRDLPYEDCLVLPRKAEQVLVALGLRSPLKDADTDDGADAAAAAGPAAPSSIGSVLELASYLGRPDPKELATPLLIAQYQGYLGPSPDYLYDLFYLDYDPPYLTSDAVRGAAVAAARSVSRAAGLLSAKGSPPEALARAAMDGLRADVADVSAQEARAPRLTEAQLELFLLDWASARLAGPRHEGGIPYLALRCAALQLTRPIVVERLHRYAVQGDSLQDLAAGTGTGGGGGGRGVRLSQPMEALIEGLKAGVRLEPERLMQDFRLTSPGSPLYEHLGAIRRAVVREAVLSLDPGGAMYHSTLMTKLHAHPDIGPALKQQETQWKEEQGERDGSALTHAQVRLLFHLWRLECFRAEEQVRRQRQAESAGATA</sequence>
<feature type="region of interest" description="Disordered" evidence="1">
    <location>
        <begin position="42"/>
        <end position="218"/>
    </location>
</feature>
<gene>
    <name evidence="2" type="primary">PLEST008485</name>
    <name evidence="2" type="ORF">PLESTB_001466900</name>
</gene>